<dbReference type="AlphaFoldDB" id="A0A4Z0PJ78"/>
<sequence>MLNSPAPRLSGYSLCLAAIAAFLIGLFLWTVNKGFDITDEGFYVLGYSYPEEYSSSFTSFNLIVSKLLNPAHTSIIGYRLASLFTTVASALLLAGGVRQWIKEKYQAAVLPFWLVASLFITGNFLQYSIFPRTIFYNNINSFCIAVFVSSILVYSAYPSATGLKWRHAFLYAGSAFMGIDLFVKGSSSVVAMATGLLVLVVYIGLAKVKDWYKPVGIVVLGFLTGVLLFFAGIQPFAVWRTNFVHETGLLLQTSYNEGLLVRYLKDAYPIILTLIYPFSLFIALSFFLTRAYLRGRIRLAPVLQLGAILVGVAFIGYETLRTGLYKITHLNHNQSPVWFLALLLVVLAIFCAAYLEQPFKKIKWRKVIIASWLIILPFVGAIGTYNNLFMNMMLDLNYWLALFCILYVSMPATVSQATLVRIIVFMVPAIVIAEQCTYGLVLAPYLQAANMLEQTVPVSFDKTPATTVLQLDPKTASFMGELEQAMQQSGFKPGMPVVALYDMPGLVYMLGGISPGNPWLFGHLDLRNCDALAKTKMDLSKAFVLVNEKPGEKMLQCMNSSGIPFPEGYTVVRRLLSPYSANQYTWRNYQDTLTVYAPLRR</sequence>
<dbReference type="RefSeq" id="WP_135498090.1">
    <property type="nucleotide sequence ID" value="NZ_SRLD01000022.1"/>
</dbReference>
<feature type="transmembrane region" description="Helical" evidence="1">
    <location>
        <begin position="189"/>
        <end position="205"/>
    </location>
</feature>
<feature type="transmembrane region" description="Helical" evidence="1">
    <location>
        <begin position="76"/>
        <end position="97"/>
    </location>
</feature>
<feature type="transmembrane region" description="Helical" evidence="1">
    <location>
        <begin position="109"/>
        <end position="129"/>
    </location>
</feature>
<dbReference type="Proteomes" id="UP000297739">
    <property type="component" value="Unassembled WGS sequence"/>
</dbReference>
<dbReference type="EMBL" id="SRLD01000022">
    <property type="protein sequence ID" value="TGE15558.1"/>
    <property type="molecule type" value="Genomic_DNA"/>
</dbReference>
<comment type="caution">
    <text evidence="2">The sequence shown here is derived from an EMBL/GenBank/DDBJ whole genome shotgun (WGS) entry which is preliminary data.</text>
</comment>
<organism evidence="2 3">
    <name type="scientific">Hymenobacter elongatus</name>
    <dbReference type="NCBI Taxonomy" id="877208"/>
    <lineage>
        <taxon>Bacteria</taxon>
        <taxon>Pseudomonadati</taxon>
        <taxon>Bacteroidota</taxon>
        <taxon>Cytophagia</taxon>
        <taxon>Cytophagales</taxon>
        <taxon>Hymenobacteraceae</taxon>
        <taxon>Hymenobacter</taxon>
    </lineage>
</organism>
<keyword evidence="1" id="KW-1133">Transmembrane helix</keyword>
<reference evidence="2 3" key="1">
    <citation type="submission" date="2019-04" db="EMBL/GenBank/DDBJ databases">
        <authorList>
            <person name="Feng G."/>
            <person name="Zhang J."/>
            <person name="Zhu H."/>
        </authorList>
    </citation>
    <scope>NUCLEOTIDE SEQUENCE [LARGE SCALE GENOMIC DNA]</scope>
    <source>
        <strain evidence="2 3">JCM 17223</strain>
    </source>
</reference>
<feature type="transmembrane region" description="Helical" evidence="1">
    <location>
        <begin position="367"/>
        <end position="385"/>
    </location>
</feature>
<feature type="transmembrane region" description="Helical" evidence="1">
    <location>
        <begin position="422"/>
        <end position="446"/>
    </location>
</feature>
<accession>A0A4Z0PJ78</accession>
<gene>
    <name evidence="2" type="ORF">E5J99_12205</name>
</gene>
<evidence type="ECO:0000256" key="1">
    <source>
        <dbReference type="SAM" id="Phobius"/>
    </source>
</evidence>
<evidence type="ECO:0008006" key="4">
    <source>
        <dbReference type="Google" id="ProtNLM"/>
    </source>
</evidence>
<keyword evidence="1" id="KW-0472">Membrane</keyword>
<evidence type="ECO:0000313" key="2">
    <source>
        <dbReference type="EMBL" id="TGE15558.1"/>
    </source>
</evidence>
<evidence type="ECO:0000313" key="3">
    <source>
        <dbReference type="Proteomes" id="UP000297739"/>
    </source>
</evidence>
<protein>
    <recommendedName>
        <fullName evidence="4">Glycosyltransferase RgtA/B/C/D-like domain-containing protein</fullName>
    </recommendedName>
</protein>
<feature type="transmembrane region" description="Helical" evidence="1">
    <location>
        <begin position="12"/>
        <end position="31"/>
    </location>
</feature>
<keyword evidence="1" id="KW-0812">Transmembrane</keyword>
<feature type="transmembrane region" description="Helical" evidence="1">
    <location>
        <begin position="217"/>
        <end position="239"/>
    </location>
</feature>
<feature type="transmembrane region" description="Helical" evidence="1">
    <location>
        <begin position="135"/>
        <end position="156"/>
    </location>
</feature>
<name>A0A4Z0PJ78_9BACT</name>
<keyword evidence="3" id="KW-1185">Reference proteome</keyword>
<feature type="transmembrane region" description="Helical" evidence="1">
    <location>
        <begin position="397"/>
        <end position="415"/>
    </location>
</feature>
<proteinExistence type="predicted"/>
<feature type="transmembrane region" description="Helical" evidence="1">
    <location>
        <begin position="299"/>
        <end position="317"/>
    </location>
</feature>
<feature type="transmembrane region" description="Helical" evidence="1">
    <location>
        <begin position="337"/>
        <end position="355"/>
    </location>
</feature>
<feature type="transmembrane region" description="Helical" evidence="1">
    <location>
        <begin position="267"/>
        <end position="287"/>
    </location>
</feature>
<dbReference type="OrthoDB" id="861753at2"/>